<dbReference type="GO" id="GO:0006281">
    <property type="term" value="P:DNA repair"/>
    <property type="evidence" value="ECO:0007669"/>
    <property type="project" value="InterPro"/>
</dbReference>
<evidence type="ECO:0000256" key="1">
    <source>
        <dbReference type="RuleBase" id="RU365029"/>
    </source>
</evidence>
<dbReference type="PANTHER" id="PTHR10670:SF0">
    <property type="entry name" value="DNA POLYMERASE EPSILON CATALYTIC SUBUNIT A"/>
    <property type="match status" value="1"/>
</dbReference>
<feature type="region of interest" description="Disordered" evidence="2">
    <location>
        <begin position="1"/>
        <end position="51"/>
    </location>
</feature>
<keyword evidence="1" id="KW-0808">Transferase</keyword>
<dbReference type="GO" id="GO:0008270">
    <property type="term" value="F:zinc ion binding"/>
    <property type="evidence" value="ECO:0007669"/>
    <property type="project" value="UniProtKB-KW"/>
</dbReference>
<keyword evidence="1" id="KW-0539">Nucleus</keyword>
<comment type="function">
    <text evidence="1">DNA polymerase II participates in chromosomal DNA replication.</text>
</comment>
<protein>
    <recommendedName>
        <fullName evidence="1">DNA polymerase epsilon catalytic subunit</fullName>
        <ecNumber evidence="1">2.7.7.7</ecNumber>
    </recommendedName>
</protein>
<keyword evidence="1" id="KW-0548">Nucleotidyltransferase</keyword>
<gene>
    <name evidence="3" type="primary">POLE</name>
</gene>
<evidence type="ECO:0000256" key="2">
    <source>
        <dbReference type="SAM" id="MobiDB-lite"/>
    </source>
</evidence>
<reference evidence="3 4" key="1">
    <citation type="journal article" date="2007" name="Nature">
        <title>Genome of the marsupial Monodelphis domestica reveals innovation in non-coding sequences.</title>
        <authorList>
            <person name="Mikkelsen T.S."/>
            <person name="Wakefield M.J."/>
            <person name="Aken B."/>
            <person name="Amemiya C.T."/>
            <person name="Chang J.L."/>
            <person name="Duke S."/>
            <person name="Garber M."/>
            <person name="Gentles A.J."/>
            <person name="Goodstadt L."/>
            <person name="Heger A."/>
            <person name="Jurka J."/>
            <person name="Kamal M."/>
            <person name="Mauceli E."/>
            <person name="Searle S.M."/>
            <person name="Sharpe T."/>
            <person name="Baker M.L."/>
            <person name="Batzer M.A."/>
            <person name="Benos P.V."/>
            <person name="Belov K."/>
            <person name="Clamp M."/>
            <person name="Cook A."/>
            <person name="Cuff J."/>
            <person name="Das R."/>
            <person name="Davidow L."/>
            <person name="Deakin J.E."/>
            <person name="Fazzari M.J."/>
            <person name="Glass J.L."/>
            <person name="Grabherr M."/>
            <person name="Greally J.M."/>
            <person name="Gu W."/>
            <person name="Hore T.A."/>
            <person name="Huttley G.A."/>
            <person name="Kleber M."/>
            <person name="Jirtle R.L."/>
            <person name="Koina E."/>
            <person name="Lee J.T."/>
            <person name="Mahony S."/>
            <person name="Marra M.A."/>
            <person name="Miller R.D."/>
            <person name="Nicholls R.D."/>
            <person name="Oda M."/>
            <person name="Papenfuss A.T."/>
            <person name="Parra Z.E."/>
            <person name="Pollock D.D."/>
            <person name="Ray D.A."/>
            <person name="Schein J.E."/>
            <person name="Speed T.P."/>
            <person name="Thompson K."/>
            <person name="VandeBerg J.L."/>
            <person name="Wade C.M."/>
            <person name="Walker J.A."/>
            <person name="Waters P.D."/>
            <person name="Webber C."/>
            <person name="Weidman J.R."/>
            <person name="Xie X."/>
            <person name="Zody M.C."/>
            <person name="Baldwin J."/>
            <person name="Abdouelleil A."/>
            <person name="Abdulkadir J."/>
            <person name="Abebe A."/>
            <person name="Abera B."/>
            <person name="Abreu J."/>
            <person name="Acer S.C."/>
            <person name="Aftuck L."/>
            <person name="Alexander A."/>
            <person name="An P."/>
            <person name="Anderson E."/>
            <person name="Anderson S."/>
            <person name="Arachi H."/>
            <person name="Azer M."/>
            <person name="Bachantsang P."/>
            <person name="Barry A."/>
            <person name="Bayul T."/>
            <person name="Berlin A."/>
            <person name="Bessette D."/>
            <person name="Bloom T."/>
            <person name="Bloom T."/>
            <person name="Boguslavskiy L."/>
            <person name="Bonnet C."/>
            <person name="Boukhgalter B."/>
            <person name="Bourzgui I."/>
            <person name="Brown A."/>
            <person name="Cahill P."/>
            <person name="Channer S."/>
            <person name="Cheshatsang Y."/>
            <person name="Chuda L."/>
            <person name="Citroen M."/>
            <person name="Collymore A."/>
            <person name="Cooke P."/>
            <person name="Costello M."/>
            <person name="D'Aco K."/>
            <person name="Daza R."/>
            <person name="De Haan G."/>
            <person name="DeGray S."/>
            <person name="DeMaso C."/>
            <person name="Dhargay N."/>
            <person name="Dooley K."/>
            <person name="Dooley E."/>
            <person name="Doricent M."/>
            <person name="Dorje P."/>
            <person name="Dorjee K."/>
            <person name="Dupes A."/>
            <person name="Elong R."/>
            <person name="Falk J."/>
            <person name="Farina A."/>
            <person name="Faro S."/>
            <person name="Ferguson D."/>
            <person name="Fisher S."/>
            <person name="Foley C.D."/>
            <person name="Franke A."/>
            <person name="Friedrich D."/>
            <person name="Gadbois L."/>
            <person name="Gearin G."/>
            <person name="Gearin C.R."/>
            <person name="Giannoukos G."/>
            <person name="Goode T."/>
            <person name="Graham J."/>
            <person name="Grandbois E."/>
            <person name="Grewal S."/>
            <person name="Gyaltsen K."/>
            <person name="Hafez N."/>
            <person name="Hagos B."/>
            <person name="Hall J."/>
            <person name="Henson C."/>
            <person name="Hollinger A."/>
            <person name="Honan T."/>
            <person name="Huard M.D."/>
            <person name="Hughes L."/>
            <person name="Hurhula B."/>
            <person name="Husby M.E."/>
            <person name="Kamat A."/>
            <person name="Kanga B."/>
            <person name="Kashin S."/>
            <person name="Khazanovich D."/>
            <person name="Kisner P."/>
            <person name="Lance K."/>
            <person name="Lara M."/>
            <person name="Lee W."/>
            <person name="Lennon N."/>
            <person name="Letendre F."/>
            <person name="LeVine R."/>
            <person name="Lipovsky A."/>
            <person name="Liu X."/>
            <person name="Liu J."/>
            <person name="Liu S."/>
            <person name="Lokyitsang T."/>
            <person name="Lokyitsang Y."/>
            <person name="Lubonja R."/>
            <person name="Lui A."/>
            <person name="MacDonald P."/>
            <person name="Magnisalis V."/>
            <person name="Maru K."/>
            <person name="Matthews C."/>
            <person name="McCusker W."/>
            <person name="McDonough S."/>
            <person name="Mehta T."/>
            <person name="Meldrim J."/>
            <person name="Meneus L."/>
            <person name="Mihai O."/>
            <person name="Mihalev A."/>
            <person name="Mihova T."/>
            <person name="Mittelman R."/>
            <person name="Mlenga V."/>
            <person name="Montmayeur A."/>
            <person name="Mulrain L."/>
            <person name="Navidi A."/>
            <person name="Naylor J."/>
            <person name="Negash T."/>
            <person name="Nguyen T."/>
            <person name="Nguyen N."/>
            <person name="Nicol R."/>
            <person name="Norbu C."/>
            <person name="Norbu N."/>
            <person name="Novod N."/>
            <person name="O'Neill B."/>
            <person name="Osman S."/>
            <person name="Markiewicz E."/>
            <person name="Oyono O.L."/>
            <person name="Patti C."/>
            <person name="Phunkhang P."/>
            <person name="Pierre F."/>
            <person name="Priest M."/>
            <person name="Raghuraman S."/>
            <person name="Rege F."/>
            <person name="Reyes R."/>
            <person name="Rise C."/>
            <person name="Rogov P."/>
            <person name="Ross K."/>
            <person name="Ryan E."/>
            <person name="Settipalli S."/>
            <person name="Shea T."/>
            <person name="Sherpa N."/>
            <person name="Shi L."/>
            <person name="Shih D."/>
            <person name="Sparrow T."/>
            <person name="Spaulding J."/>
            <person name="Stalker J."/>
            <person name="Stange-Thomann N."/>
            <person name="Stavropoulos S."/>
            <person name="Stone C."/>
            <person name="Strader C."/>
            <person name="Tesfaye S."/>
            <person name="Thomson T."/>
            <person name="Thoulutsang Y."/>
            <person name="Thoulutsang D."/>
            <person name="Topham K."/>
            <person name="Topping I."/>
            <person name="Tsamla T."/>
            <person name="Vassiliev H."/>
            <person name="Vo A."/>
            <person name="Wangchuk T."/>
            <person name="Wangdi T."/>
            <person name="Weiand M."/>
            <person name="Wilkinson J."/>
            <person name="Wilson A."/>
            <person name="Yadav S."/>
            <person name="Young G."/>
            <person name="Yu Q."/>
            <person name="Zembek L."/>
            <person name="Zhong D."/>
            <person name="Zimmer A."/>
            <person name="Zwirko Z."/>
            <person name="Jaffe D.B."/>
            <person name="Alvarez P."/>
            <person name="Brockman W."/>
            <person name="Butler J."/>
            <person name="Chin C."/>
            <person name="Gnerre S."/>
            <person name="MacCallum I."/>
            <person name="Graves J.A."/>
            <person name="Ponting C.P."/>
            <person name="Breen M."/>
            <person name="Samollow P.B."/>
            <person name="Lander E.S."/>
            <person name="Lindblad-Toh K."/>
        </authorList>
    </citation>
    <scope>NUCLEOTIDE SEQUENCE [LARGE SCALE GENOMIC DNA]</scope>
</reference>
<dbReference type="GO" id="GO:0006260">
    <property type="term" value="P:DNA replication"/>
    <property type="evidence" value="ECO:0007669"/>
    <property type="project" value="UniProtKB-KW"/>
</dbReference>
<dbReference type="Proteomes" id="UP000002280">
    <property type="component" value="Chromosome 3"/>
</dbReference>
<reference evidence="3" key="3">
    <citation type="submission" date="2025-09" db="UniProtKB">
        <authorList>
            <consortium name="Ensembl"/>
        </authorList>
    </citation>
    <scope>IDENTIFICATION</scope>
</reference>
<comment type="subcellular location">
    <subcellularLocation>
        <location evidence="1">Nucleus</location>
    </subcellularLocation>
</comment>
<keyword evidence="4" id="KW-1185">Reference proteome</keyword>
<dbReference type="Ensembl" id="ENSMODT00000052817.1">
    <property type="protein sequence ID" value="ENSMODP00000060467.1"/>
    <property type="gene ID" value="ENSMODG00000015171.4"/>
</dbReference>
<dbReference type="GeneTree" id="ENSGT00390000010194"/>
<dbReference type="Bgee" id="ENSMODG00000015171">
    <property type="expression patterns" value="Expressed in spermatid and 19 other cell types or tissues"/>
</dbReference>
<keyword evidence="1" id="KW-0479">Metal-binding</keyword>
<accession>A0A5F8HKD9</accession>
<comment type="similarity">
    <text evidence="1">Belongs to the DNA polymerase type-B family.</text>
</comment>
<comment type="catalytic activity">
    <reaction evidence="1">
        <text>DNA(n) + a 2'-deoxyribonucleoside 5'-triphosphate = DNA(n+1) + diphosphate</text>
        <dbReference type="Rhea" id="RHEA:22508"/>
        <dbReference type="Rhea" id="RHEA-COMP:17339"/>
        <dbReference type="Rhea" id="RHEA-COMP:17340"/>
        <dbReference type="ChEBI" id="CHEBI:33019"/>
        <dbReference type="ChEBI" id="CHEBI:61560"/>
        <dbReference type="ChEBI" id="CHEBI:173112"/>
        <dbReference type="EC" id="2.7.7.7"/>
    </reaction>
</comment>
<dbReference type="GO" id="GO:0003677">
    <property type="term" value="F:DNA binding"/>
    <property type="evidence" value="ECO:0007669"/>
    <property type="project" value="UniProtKB-KW"/>
</dbReference>
<keyword evidence="1" id="KW-0239">DNA-directed DNA polymerase</keyword>
<sequence>MDPANYGGIKGKVPTRVHYGMQNTQKEQKAEEEQESEEEQEEEEEEEKEIIEESNVEDLLDNNWNIVQFLPQAASCQSYFLMIISAYIVAVYHSMKEELRRNAPGCTPIKRRGNSQLSQEAEGMAGALPGMITFSQDYVANELTQNFFTITQKIQKKVMGSRNSTEPSEMFPLLPGSHLLLNNPALEFIKYVCKVLSLDTNITNQVNKLNRDLLRLVDVGEFSEEAQFRDPCRSYVLPEVICRNCNFCRDLDLCKDPFLSQDASILPQWLCSNCQAAYDSAHIEMALVEALQKKLMAFTLQDLVRNWGASSASLNPGASHLITSLLGSCSTRPRISSQ</sequence>
<evidence type="ECO:0000313" key="3">
    <source>
        <dbReference type="Ensembl" id="ENSMODP00000060467.1"/>
    </source>
</evidence>
<keyword evidence="1" id="KW-0004">4Fe-4S</keyword>
<name>A0A5F8HKD9_MONDO</name>
<dbReference type="AlphaFoldDB" id="A0A5F8HKD9"/>
<dbReference type="GO" id="GO:0008622">
    <property type="term" value="C:epsilon DNA polymerase complex"/>
    <property type="evidence" value="ECO:0007669"/>
    <property type="project" value="InterPro"/>
</dbReference>
<dbReference type="GO" id="GO:0051539">
    <property type="term" value="F:4 iron, 4 sulfur cluster binding"/>
    <property type="evidence" value="ECO:0007669"/>
    <property type="project" value="UniProtKB-KW"/>
</dbReference>
<reference evidence="3" key="2">
    <citation type="submission" date="2025-08" db="UniProtKB">
        <authorList>
            <consortium name="Ensembl"/>
        </authorList>
    </citation>
    <scope>IDENTIFICATION</scope>
</reference>
<feature type="compositionally biased region" description="Acidic residues" evidence="2">
    <location>
        <begin position="32"/>
        <end position="51"/>
    </location>
</feature>
<keyword evidence="1" id="KW-0862">Zinc</keyword>
<proteinExistence type="inferred from homology"/>
<keyword evidence="1" id="KW-0411">Iron-sulfur</keyword>
<keyword evidence="1" id="KW-0235">DNA replication</keyword>
<dbReference type="InterPro" id="IPR029703">
    <property type="entry name" value="POL2"/>
</dbReference>
<dbReference type="GO" id="GO:0003887">
    <property type="term" value="F:DNA-directed DNA polymerase activity"/>
    <property type="evidence" value="ECO:0007669"/>
    <property type="project" value="UniProtKB-KW"/>
</dbReference>
<keyword evidence="1" id="KW-0863">Zinc-finger</keyword>
<keyword evidence="1" id="KW-0408">Iron</keyword>
<keyword evidence="1" id="KW-0238">DNA-binding</keyword>
<evidence type="ECO:0000313" key="4">
    <source>
        <dbReference type="Proteomes" id="UP000002280"/>
    </source>
</evidence>
<organism evidence="3 4">
    <name type="scientific">Monodelphis domestica</name>
    <name type="common">Gray short-tailed opossum</name>
    <dbReference type="NCBI Taxonomy" id="13616"/>
    <lineage>
        <taxon>Eukaryota</taxon>
        <taxon>Metazoa</taxon>
        <taxon>Chordata</taxon>
        <taxon>Craniata</taxon>
        <taxon>Vertebrata</taxon>
        <taxon>Euteleostomi</taxon>
        <taxon>Mammalia</taxon>
        <taxon>Metatheria</taxon>
        <taxon>Didelphimorphia</taxon>
        <taxon>Didelphidae</taxon>
        <taxon>Monodelphis</taxon>
    </lineage>
</organism>
<dbReference type="Pfam" id="PF23250">
    <property type="entry name" value="zf_DPOE_2"/>
    <property type="match status" value="1"/>
</dbReference>
<dbReference type="PANTHER" id="PTHR10670">
    <property type="entry name" value="DNA POLYMERASE EPSILON CATALYTIC SUBUNIT A"/>
    <property type="match status" value="1"/>
</dbReference>
<comment type="cofactor">
    <cofactor evidence="1">
        <name>[4Fe-4S] cluster</name>
        <dbReference type="ChEBI" id="CHEBI:49883"/>
    </cofactor>
</comment>
<dbReference type="EC" id="2.7.7.7" evidence="1"/>